<dbReference type="Pfam" id="PF05099">
    <property type="entry name" value="TerB"/>
    <property type="match status" value="1"/>
</dbReference>
<dbReference type="Gene3D" id="1.10.3680.10">
    <property type="entry name" value="TerB-like"/>
    <property type="match status" value="1"/>
</dbReference>
<reference evidence="2 3" key="1">
    <citation type="submission" date="2023-07" db="EMBL/GenBank/DDBJ databases">
        <title>Sorghum-associated microbial communities from plants grown in Nebraska, USA.</title>
        <authorList>
            <person name="Schachtman D."/>
        </authorList>
    </citation>
    <scope>NUCLEOTIDE SEQUENCE [LARGE SCALE GENOMIC DNA]</scope>
    <source>
        <strain evidence="2 3">DS1307</strain>
    </source>
</reference>
<dbReference type="RefSeq" id="WP_306834201.1">
    <property type="nucleotide sequence ID" value="NZ_JAUSRF010000006.1"/>
</dbReference>
<dbReference type="Proteomes" id="UP001241472">
    <property type="component" value="Unassembled WGS sequence"/>
</dbReference>
<evidence type="ECO:0000259" key="1">
    <source>
        <dbReference type="Pfam" id="PF05099"/>
    </source>
</evidence>
<sequence>MLERIQAFLQTLTVGRSENEFSGDDPRVAFAALCFQVMEADGQVSKSEMQRLKDLLGERYSLTSGQLQALIEAGQEAGLEAVDYYRFTSDLKRHLSPEECTELLGILWDLVYADGDRSEMEDHVIWRVADLLGISSRDRVLLRQQAASRAKSENLAEETEEQE</sequence>
<dbReference type="EMBL" id="JAUSRF010000006">
    <property type="protein sequence ID" value="MDP9837452.1"/>
    <property type="molecule type" value="Genomic_DNA"/>
</dbReference>
<dbReference type="CDD" id="cd07313">
    <property type="entry name" value="terB_like_2"/>
    <property type="match status" value="1"/>
</dbReference>
<gene>
    <name evidence="2" type="ORF">J2T09_002204</name>
</gene>
<keyword evidence="3" id="KW-1185">Reference proteome</keyword>
<dbReference type="InterPro" id="IPR007791">
    <property type="entry name" value="DjlA_N"/>
</dbReference>
<dbReference type="SUPFAM" id="SSF158682">
    <property type="entry name" value="TerB-like"/>
    <property type="match status" value="1"/>
</dbReference>
<feature type="domain" description="Co-chaperone DjlA N-terminal" evidence="1">
    <location>
        <begin position="28"/>
        <end position="144"/>
    </location>
</feature>
<protein>
    <submittedName>
        <fullName evidence="2">Tellurite resistance protein B-like protein</fullName>
    </submittedName>
</protein>
<evidence type="ECO:0000313" key="2">
    <source>
        <dbReference type="EMBL" id="MDP9837452.1"/>
    </source>
</evidence>
<evidence type="ECO:0000313" key="3">
    <source>
        <dbReference type="Proteomes" id="UP001241472"/>
    </source>
</evidence>
<organism evidence="2 3">
    <name type="scientific">Neorhizobium huautlense</name>
    <dbReference type="NCBI Taxonomy" id="67774"/>
    <lineage>
        <taxon>Bacteria</taxon>
        <taxon>Pseudomonadati</taxon>
        <taxon>Pseudomonadota</taxon>
        <taxon>Alphaproteobacteria</taxon>
        <taxon>Hyphomicrobiales</taxon>
        <taxon>Rhizobiaceae</taxon>
        <taxon>Rhizobium/Agrobacterium group</taxon>
        <taxon>Neorhizobium</taxon>
    </lineage>
</organism>
<comment type="caution">
    <text evidence="2">The sequence shown here is derived from an EMBL/GenBank/DDBJ whole genome shotgun (WGS) entry which is preliminary data.</text>
</comment>
<name>A0ABT9PSM6_9HYPH</name>
<accession>A0ABT9PSM6</accession>
<proteinExistence type="predicted"/>
<dbReference type="InterPro" id="IPR029024">
    <property type="entry name" value="TerB-like"/>
</dbReference>